<evidence type="ECO:0000259" key="10">
    <source>
        <dbReference type="PROSITE" id="PS51160"/>
    </source>
</evidence>
<feature type="domain" description="Acylphosphatase-like" evidence="10">
    <location>
        <begin position="5"/>
        <end position="91"/>
    </location>
</feature>
<dbReference type="Pfam" id="PF01300">
    <property type="entry name" value="Sua5_yciO_yrdC"/>
    <property type="match status" value="1"/>
</dbReference>
<accession>A0A1V6C8A1</accession>
<keyword evidence="5" id="KW-0863">Zinc-finger</keyword>
<dbReference type="PANTHER" id="PTHR42959">
    <property type="entry name" value="CARBAMOYLTRANSFERASE"/>
    <property type="match status" value="1"/>
</dbReference>
<comment type="catalytic activity">
    <reaction evidence="9">
        <text>an acyl phosphate + H2O = a carboxylate + phosphate + H(+)</text>
        <dbReference type="Rhea" id="RHEA:14965"/>
        <dbReference type="ChEBI" id="CHEBI:15377"/>
        <dbReference type="ChEBI" id="CHEBI:15378"/>
        <dbReference type="ChEBI" id="CHEBI:29067"/>
        <dbReference type="ChEBI" id="CHEBI:43474"/>
        <dbReference type="ChEBI" id="CHEBI:59918"/>
        <dbReference type="EC" id="3.6.1.7"/>
    </reaction>
</comment>
<evidence type="ECO:0000256" key="9">
    <source>
        <dbReference type="PROSITE-ProRule" id="PRU00520"/>
    </source>
</evidence>
<dbReference type="GO" id="GO:0016874">
    <property type="term" value="F:ligase activity"/>
    <property type="evidence" value="ECO:0007669"/>
    <property type="project" value="UniProtKB-UniRule"/>
</dbReference>
<feature type="active site" evidence="9">
    <location>
        <position position="20"/>
    </location>
</feature>
<dbReference type="InterPro" id="IPR004421">
    <property type="entry name" value="Carbamoyltransferase_HypF"/>
</dbReference>
<dbReference type="InterPro" id="IPR017945">
    <property type="entry name" value="DHBP_synth_RibB-like_a/b_dom"/>
</dbReference>
<dbReference type="GO" id="GO:0008270">
    <property type="term" value="F:zinc ion binding"/>
    <property type="evidence" value="ECO:0007669"/>
    <property type="project" value="UniProtKB-KW"/>
</dbReference>
<evidence type="ECO:0000256" key="6">
    <source>
        <dbReference type="ARBA" id="ARBA00022833"/>
    </source>
</evidence>
<evidence type="ECO:0000259" key="11">
    <source>
        <dbReference type="PROSITE" id="PS51163"/>
    </source>
</evidence>
<comment type="pathway">
    <text evidence="1">Protein modification; [NiFe] hydrogenase maturation.</text>
</comment>
<dbReference type="AlphaFoldDB" id="A0A1V6C8A1"/>
<name>A0A1V6C8A1_UNCT6</name>
<dbReference type="EMBL" id="MWDQ01000096">
    <property type="protein sequence ID" value="OQB73122.1"/>
    <property type="molecule type" value="Genomic_DNA"/>
</dbReference>
<dbReference type="PROSITE" id="PS51163">
    <property type="entry name" value="YRDC"/>
    <property type="match status" value="1"/>
</dbReference>
<evidence type="ECO:0000256" key="7">
    <source>
        <dbReference type="ARBA" id="ARBA00048220"/>
    </source>
</evidence>
<dbReference type="InterPro" id="IPR036046">
    <property type="entry name" value="Acylphosphatase-like_dom_sf"/>
</dbReference>
<dbReference type="PANTHER" id="PTHR42959:SF1">
    <property type="entry name" value="CARBAMOYLTRANSFERASE HYPF"/>
    <property type="match status" value="1"/>
</dbReference>
<dbReference type="GO" id="GO:0051604">
    <property type="term" value="P:protein maturation"/>
    <property type="evidence" value="ECO:0007669"/>
    <property type="project" value="TreeGrafter"/>
</dbReference>
<feature type="domain" description="YrdC-like" evidence="11">
    <location>
        <begin position="202"/>
        <end position="388"/>
    </location>
</feature>
<dbReference type="InterPro" id="IPR011125">
    <property type="entry name" value="Znf_HypF"/>
</dbReference>
<dbReference type="InterPro" id="IPR017968">
    <property type="entry name" value="Acylphosphatase_CS"/>
</dbReference>
<keyword evidence="4" id="KW-0479">Metal-binding</keyword>
<dbReference type="PROSITE" id="PS51160">
    <property type="entry name" value="ACYLPHOSPHATASE_3"/>
    <property type="match status" value="1"/>
</dbReference>
<dbReference type="Pfam" id="PF17788">
    <property type="entry name" value="HypF_C"/>
    <property type="match status" value="1"/>
</dbReference>
<evidence type="ECO:0000256" key="8">
    <source>
        <dbReference type="PIRNR" id="PIRNR006256"/>
    </source>
</evidence>
<dbReference type="Gene3D" id="3.30.420.360">
    <property type="match status" value="1"/>
</dbReference>
<keyword evidence="3" id="KW-0436">Ligase</keyword>
<dbReference type="Gene3D" id="3.30.420.40">
    <property type="match status" value="1"/>
</dbReference>
<evidence type="ECO:0000256" key="4">
    <source>
        <dbReference type="ARBA" id="ARBA00022723"/>
    </source>
</evidence>
<dbReference type="Pfam" id="PF07503">
    <property type="entry name" value="zf-HYPF"/>
    <property type="match status" value="2"/>
</dbReference>
<dbReference type="InterPro" id="IPR041440">
    <property type="entry name" value="HypF_C"/>
</dbReference>
<dbReference type="PIRSF" id="PIRSF006256">
    <property type="entry name" value="CMPcnvr_hdrg_mat"/>
    <property type="match status" value="1"/>
</dbReference>
<comment type="caution">
    <text evidence="12">The sequence shown here is derived from an EMBL/GenBank/DDBJ whole genome shotgun (WGS) entry which is preliminary data.</text>
</comment>
<evidence type="ECO:0000313" key="12">
    <source>
        <dbReference type="EMBL" id="OQB73122.1"/>
    </source>
</evidence>
<reference evidence="12" key="1">
    <citation type="submission" date="2017-02" db="EMBL/GenBank/DDBJ databases">
        <title>Delving into the versatile metabolic prowess of the omnipresent phylum Bacteroidetes.</title>
        <authorList>
            <person name="Nobu M.K."/>
            <person name="Mei R."/>
            <person name="Narihiro T."/>
            <person name="Kuroda K."/>
            <person name="Liu W.-T."/>
        </authorList>
    </citation>
    <scope>NUCLEOTIDE SEQUENCE</scope>
    <source>
        <strain evidence="12">ADurb.Bin131</strain>
    </source>
</reference>
<dbReference type="Proteomes" id="UP000485562">
    <property type="component" value="Unassembled WGS sequence"/>
</dbReference>
<dbReference type="Pfam" id="PF22521">
    <property type="entry name" value="HypF_C_2"/>
    <property type="match status" value="1"/>
</dbReference>
<dbReference type="FunFam" id="3.30.420.40:FF:000124">
    <property type="entry name" value="Carbamoyltransferase HypF"/>
    <property type="match status" value="1"/>
</dbReference>
<dbReference type="InterPro" id="IPR001792">
    <property type="entry name" value="Acylphosphatase-like_dom"/>
</dbReference>
<dbReference type="UniPathway" id="UPA00335"/>
<dbReference type="GO" id="GO:0016743">
    <property type="term" value="F:carboxyl- or carbamoyltransferase activity"/>
    <property type="evidence" value="ECO:0007669"/>
    <property type="project" value="UniProtKB-UniRule"/>
</dbReference>
<dbReference type="Pfam" id="PF00708">
    <property type="entry name" value="Acylphosphatase"/>
    <property type="match status" value="1"/>
</dbReference>
<dbReference type="GO" id="GO:0003998">
    <property type="term" value="F:acylphosphatase activity"/>
    <property type="evidence" value="ECO:0007669"/>
    <property type="project" value="UniProtKB-EC"/>
</dbReference>
<dbReference type="SUPFAM" id="SSF54975">
    <property type="entry name" value="Acylphosphatase/BLUF domain-like"/>
    <property type="match status" value="1"/>
</dbReference>
<keyword evidence="12" id="KW-0808">Transferase</keyword>
<proteinExistence type="inferred from homology"/>
<comment type="catalytic activity">
    <reaction evidence="7">
        <text>C-terminal L-cysteinyl-[HypE protein] + carbamoyl phosphate + ATP + H2O = C-terminal S-carboxamide-L-cysteinyl-[HypE protein] + AMP + phosphate + diphosphate + H(+)</text>
        <dbReference type="Rhea" id="RHEA:55636"/>
        <dbReference type="Rhea" id="RHEA-COMP:14247"/>
        <dbReference type="Rhea" id="RHEA-COMP:14392"/>
        <dbReference type="ChEBI" id="CHEBI:15377"/>
        <dbReference type="ChEBI" id="CHEBI:15378"/>
        <dbReference type="ChEBI" id="CHEBI:30616"/>
        <dbReference type="ChEBI" id="CHEBI:33019"/>
        <dbReference type="ChEBI" id="CHEBI:43474"/>
        <dbReference type="ChEBI" id="CHEBI:58228"/>
        <dbReference type="ChEBI" id="CHEBI:76913"/>
        <dbReference type="ChEBI" id="CHEBI:139126"/>
        <dbReference type="ChEBI" id="CHEBI:456215"/>
    </reaction>
</comment>
<feature type="active site" evidence="9">
    <location>
        <position position="38"/>
    </location>
</feature>
<dbReference type="PROSITE" id="PS00150">
    <property type="entry name" value="ACYLPHOSPHATASE_1"/>
    <property type="match status" value="1"/>
</dbReference>
<protein>
    <recommendedName>
        <fullName evidence="8">Carbamoyltransferase</fullName>
        <ecNumber evidence="8">6.2.-.-</ecNumber>
    </recommendedName>
</protein>
<evidence type="ECO:0000256" key="3">
    <source>
        <dbReference type="ARBA" id="ARBA00022598"/>
    </source>
</evidence>
<dbReference type="InterPro" id="IPR051060">
    <property type="entry name" value="Carbamoyltrans_HypF-like"/>
</dbReference>
<sequence>MMKKSLRIFITGVVQGVGFRPFVYRSAKKHCLSGFVKNTVDGVLIEIKGNNSDVDNFLDEIKNSHPQGAKIRSIIAHSTPGGKAKTFKILKSSEELSQQPEIPPDIAICNHCRDEIFDKKNRRYGYPFTNCVDCGPRFTILNNLPYDRKNTSMKKFKMCPECKKEYILPDNRRFHAQTNCCQVCGPKVFLICPPSKLMAKENTAIIKTAKLLQEGKIIAIKGIGGFHLACDALSKASVKSLRERKKREEKPFAVMARDIQTIEEFCDISDIEKQHLLSSAAPILLLKKKNIFLFDDIAPHNRYLGVMLPYTGVHQLIFANSNLKMLVMTSGNISEEPICTQNKEVVEKLSEIADFFLFHDRDIISGCDDSVIRVLPDEKVMMIRKSRGYAPDAILSPFKIRHLALGCGSDIKNTFCFGVDKMFYISHHIGDLENISAMDLYKTSINRYRKLLRFDPEIIAYDAHPDYFSSSISLSDDFFPDCRKIPVYHHHAHICSCMVENNLKNQRVIGVAFDGTGYGNDGNLWGSEFLVCDYSYFENLGHLRPIRLPGGEKAIKEIWRIAVAYLYDAFGKDFEKNLVRHNKPETLDSIIKMIKKGINSPYSRGMGRFFDAVSCICGLRNTVSYEGQAAMEIESLLSTTEMGKPYNFDIADDSGIIIIDQRRTIRELVNDLNESLSLSMISLRFHSTIVKMIYDVCRIIRKKTGIIEVVLSGGCFQNVFLSVNVKKLLEKNGFNVYAHNKLPSNDACISVGQAAIAGFLK</sequence>
<comment type="similarity">
    <text evidence="2 8">Belongs to the carbamoyltransferase HypF family.</text>
</comment>
<evidence type="ECO:0000256" key="1">
    <source>
        <dbReference type="ARBA" id="ARBA00004711"/>
    </source>
</evidence>
<evidence type="ECO:0000256" key="5">
    <source>
        <dbReference type="ARBA" id="ARBA00022771"/>
    </source>
</evidence>
<dbReference type="SUPFAM" id="SSF55821">
    <property type="entry name" value="YrdC/RibB"/>
    <property type="match status" value="1"/>
</dbReference>
<keyword evidence="6" id="KW-0862">Zinc</keyword>
<dbReference type="InterPro" id="IPR055128">
    <property type="entry name" value="HypF_C_2"/>
</dbReference>
<keyword evidence="9" id="KW-0378">Hydrolase</keyword>
<dbReference type="NCBIfam" id="TIGR00143">
    <property type="entry name" value="hypF"/>
    <property type="match status" value="1"/>
</dbReference>
<dbReference type="EC" id="6.2.-.-" evidence="8"/>
<dbReference type="InterPro" id="IPR006070">
    <property type="entry name" value="Sua5-like_dom"/>
</dbReference>
<organism evidence="12">
    <name type="scientific">candidate division TA06 bacterium ADurb.Bin131</name>
    <dbReference type="NCBI Taxonomy" id="1852827"/>
    <lineage>
        <taxon>Bacteria</taxon>
        <taxon>Bacteria division TA06</taxon>
    </lineage>
</organism>
<dbReference type="Gene3D" id="3.30.110.120">
    <property type="match status" value="1"/>
</dbReference>
<dbReference type="Gene3D" id="3.90.870.50">
    <property type="match status" value="1"/>
</dbReference>
<dbReference type="GO" id="GO:0003725">
    <property type="term" value="F:double-stranded RNA binding"/>
    <property type="evidence" value="ECO:0007669"/>
    <property type="project" value="InterPro"/>
</dbReference>
<gene>
    <name evidence="12" type="primary">hypF</name>
    <name evidence="12" type="ORF">BWX89_01104</name>
</gene>
<evidence type="ECO:0000256" key="2">
    <source>
        <dbReference type="ARBA" id="ARBA00008097"/>
    </source>
</evidence>